<reference evidence="2" key="3">
    <citation type="submission" date="2025-09" db="UniProtKB">
        <authorList>
            <consortium name="Ensembl"/>
        </authorList>
    </citation>
    <scope>IDENTIFICATION</scope>
</reference>
<protein>
    <recommendedName>
        <fullName evidence="4">Brain and acute leukemia cytoplasmic protein-like</fullName>
    </recommendedName>
</protein>
<dbReference type="Proteomes" id="UP000694397">
    <property type="component" value="Chromosome 18"/>
</dbReference>
<reference evidence="2" key="2">
    <citation type="submission" date="2025-08" db="UniProtKB">
        <authorList>
            <consortium name="Ensembl"/>
        </authorList>
    </citation>
    <scope>IDENTIFICATION</scope>
</reference>
<reference evidence="2 3" key="1">
    <citation type="submission" date="2019-04" db="EMBL/GenBank/DDBJ databases">
        <authorList>
            <consortium name="Wellcome Sanger Institute Data Sharing"/>
        </authorList>
    </citation>
    <scope>NUCLEOTIDE SEQUENCE [LARGE SCALE GENOMIC DNA]</scope>
</reference>
<keyword evidence="3" id="KW-1185">Reference proteome</keyword>
<dbReference type="InterPro" id="IPR009728">
    <property type="entry name" value="BAALC"/>
</dbReference>
<proteinExistence type="predicted"/>
<dbReference type="PANTHER" id="PTHR14731:SF0">
    <property type="entry name" value="BRAIN AND ACUTE LEUKEMIA CYTOPLASMIC PROTEIN"/>
    <property type="match status" value="1"/>
</dbReference>
<evidence type="ECO:0008006" key="4">
    <source>
        <dbReference type="Google" id="ProtNLM"/>
    </source>
</evidence>
<evidence type="ECO:0000313" key="2">
    <source>
        <dbReference type="Ensembl" id="ENSSFOP00015044578.1"/>
    </source>
</evidence>
<name>A0A8C9T8C9_SCLFO</name>
<evidence type="ECO:0000256" key="1">
    <source>
        <dbReference type="SAM" id="MobiDB-lite"/>
    </source>
</evidence>
<dbReference type="AlphaFoldDB" id="A0A8C9T8C9"/>
<accession>A0A8C9T8C9</accession>
<dbReference type="Ensembl" id="ENSSFOT00015070474.1">
    <property type="protein sequence ID" value="ENSSFOP00015044578.1"/>
    <property type="gene ID" value="ENSSFOG00015032303.1"/>
</dbReference>
<feature type="compositionally biased region" description="Basic and acidic residues" evidence="1">
    <location>
        <begin position="13"/>
        <end position="24"/>
    </location>
</feature>
<evidence type="ECO:0000313" key="3">
    <source>
        <dbReference type="Proteomes" id="UP000694397"/>
    </source>
</evidence>
<organism evidence="2 3">
    <name type="scientific">Scleropages formosus</name>
    <name type="common">Asian bonytongue</name>
    <name type="synonym">Osteoglossum formosum</name>
    <dbReference type="NCBI Taxonomy" id="113540"/>
    <lineage>
        <taxon>Eukaryota</taxon>
        <taxon>Metazoa</taxon>
        <taxon>Chordata</taxon>
        <taxon>Craniata</taxon>
        <taxon>Vertebrata</taxon>
        <taxon>Euteleostomi</taxon>
        <taxon>Actinopterygii</taxon>
        <taxon>Neopterygii</taxon>
        <taxon>Teleostei</taxon>
        <taxon>Osteoglossocephala</taxon>
        <taxon>Osteoglossomorpha</taxon>
        <taxon>Osteoglossiformes</taxon>
        <taxon>Osteoglossidae</taxon>
        <taxon>Scleropages</taxon>
    </lineage>
</organism>
<dbReference type="Pfam" id="PF06989">
    <property type="entry name" value="BAALC_N"/>
    <property type="match status" value="1"/>
</dbReference>
<dbReference type="OrthoDB" id="9940597at2759"/>
<feature type="region of interest" description="Disordered" evidence="1">
    <location>
        <begin position="1"/>
        <end position="48"/>
    </location>
</feature>
<dbReference type="PANTHER" id="PTHR14731">
    <property type="entry name" value="BRAIN AND ACUTE LEUKEMIA CYTOPLASMIC PROTEIN"/>
    <property type="match status" value="1"/>
</dbReference>
<dbReference type="GO" id="GO:0005737">
    <property type="term" value="C:cytoplasm"/>
    <property type="evidence" value="ECO:0007669"/>
    <property type="project" value="InterPro"/>
</dbReference>
<sequence>MGCGGSRASAIEPRCHGSWTRETETTWLPNTDVEAPSGAAPPPEAGRLSVNRWGRGVWGGVLSS</sequence>